<reference evidence="3" key="1">
    <citation type="submission" date="2019-07" db="EMBL/GenBank/DDBJ databases">
        <authorList>
            <person name="Freitas F.C.P."/>
            <person name="Simoes Z.L.P."/>
        </authorList>
    </citation>
    <scope>NUCLEOTIDE SEQUENCE</scope>
</reference>
<name>A0A7D0MWY0_9HYME</name>
<dbReference type="EMBL" id="MN193759">
    <property type="protein sequence ID" value="QEK21881.1"/>
    <property type="molecule type" value="mRNA"/>
</dbReference>
<sequence length="172" mass="19991">MKRIMSSHSHRDERSSRSGDFETGLRSKTEEERLRRRREWMIEQEKLREHEKLKAKMILEYEIRRAREKGLPPPKGRFSHHSHSKSKSKSPESRHRITTSSTSKTAILSKKLEPSDGTTPLFKGPEGTQVSIVELRSIKVDIHRNVLGKTTTDELQRAIVNPEDVQVMRREG</sequence>
<feature type="compositionally biased region" description="Basic residues" evidence="1">
    <location>
        <begin position="77"/>
        <end position="88"/>
    </location>
</feature>
<feature type="domain" description="Complementary sex determination N-terminal" evidence="2">
    <location>
        <begin position="33"/>
        <end position="170"/>
    </location>
</feature>
<feature type="compositionally biased region" description="Basic and acidic residues" evidence="1">
    <location>
        <begin position="9"/>
        <end position="47"/>
    </location>
</feature>
<dbReference type="InterPro" id="IPR022063">
    <property type="entry name" value="Sex_determin_N"/>
</dbReference>
<dbReference type="AlphaFoldDB" id="A0A7D0MWY0"/>
<evidence type="ECO:0000313" key="3">
    <source>
        <dbReference type="EMBL" id="QEK21881.1"/>
    </source>
</evidence>
<evidence type="ECO:0000259" key="2">
    <source>
        <dbReference type="Pfam" id="PF12278"/>
    </source>
</evidence>
<protein>
    <submittedName>
        <fullName evidence="3">Feminizer male variant</fullName>
    </submittedName>
</protein>
<accession>A0A7D0MWY0</accession>
<feature type="region of interest" description="Disordered" evidence="1">
    <location>
        <begin position="66"/>
        <end position="125"/>
    </location>
</feature>
<organism evidence="3">
    <name type="scientific">Melipona quadrifasciata</name>
    <dbReference type="NCBI Taxonomy" id="166423"/>
    <lineage>
        <taxon>Eukaryota</taxon>
        <taxon>Metazoa</taxon>
        <taxon>Ecdysozoa</taxon>
        <taxon>Arthropoda</taxon>
        <taxon>Hexapoda</taxon>
        <taxon>Insecta</taxon>
        <taxon>Pterygota</taxon>
        <taxon>Neoptera</taxon>
        <taxon>Endopterygota</taxon>
        <taxon>Hymenoptera</taxon>
        <taxon>Apocrita</taxon>
        <taxon>Aculeata</taxon>
        <taxon>Apoidea</taxon>
        <taxon>Anthophila</taxon>
        <taxon>Apidae</taxon>
        <taxon>Melipona</taxon>
    </lineage>
</organism>
<dbReference type="Pfam" id="PF12278">
    <property type="entry name" value="SDP_N"/>
    <property type="match status" value="1"/>
</dbReference>
<evidence type="ECO:0000256" key="1">
    <source>
        <dbReference type="SAM" id="MobiDB-lite"/>
    </source>
</evidence>
<proteinExistence type="evidence at transcript level"/>
<feature type="region of interest" description="Disordered" evidence="1">
    <location>
        <begin position="1"/>
        <end position="47"/>
    </location>
</feature>